<dbReference type="EMBL" id="JBHRXJ010000010">
    <property type="protein sequence ID" value="MFC3529173.1"/>
    <property type="molecule type" value="Genomic_DNA"/>
</dbReference>
<dbReference type="InterPro" id="IPR051454">
    <property type="entry name" value="RNA/ubiquinone_mod_enzymes"/>
</dbReference>
<name>A0ABV7R8E5_9RHOB</name>
<keyword evidence="3" id="KW-1185">Reference proteome</keyword>
<proteinExistence type="inferred from homology"/>
<keyword evidence="1" id="KW-0479">Metal-binding</keyword>
<comment type="cofactor">
    <cofactor evidence="1">
        <name>[4Fe-4S] cluster</name>
        <dbReference type="ChEBI" id="CHEBI:49883"/>
    </cofactor>
</comment>
<feature type="binding site" evidence="1">
    <location>
        <position position="194"/>
    </location>
    <ligand>
        <name>[4Fe-4S] cluster</name>
        <dbReference type="ChEBI" id="CHEBI:49883"/>
    </ligand>
</feature>
<feature type="binding site" evidence="1">
    <location>
        <position position="177"/>
    </location>
    <ligand>
        <name>[4Fe-4S] cluster</name>
        <dbReference type="ChEBI" id="CHEBI:49883"/>
    </ligand>
</feature>
<reference evidence="3" key="1">
    <citation type="journal article" date="2019" name="Int. J. Syst. Evol. Microbiol.">
        <title>The Global Catalogue of Microorganisms (GCM) 10K type strain sequencing project: providing services to taxonomists for standard genome sequencing and annotation.</title>
        <authorList>
            <consortium name="The Broad Institute Genomics Platform"/>
            <consortium name="The Broad Institute Genome Sequencing Center for Infectious Disease"/>
            <person name="Wu L."/>
            <person name="Ma J."/>
        </authorList>
    </citation>
    <scope>NUCLEOTIDE SEQUENCE [LARGE SCALE GENOMIC DNA]</scope>
    <source>
        <strain evidence="3">KCTC 42899</strain>
    </source>
</reference>
<gene>
    <name evidence="1" type="primary">ubiV</name>
    <name evidence="2" type="ORF">ACFOMH_13410</name>
</gene>
<dbReference type="RefSeq" id="WP_377745029.1">
    <property type="nucleotide sequence ID" value="NZ_JBHRXJ010000010.1"/>
</dbReference>
<keyword evidence="1" id="KW-0831">Ubiquinone biosynthesis</keyword>
<dbReference type="HAMAP" id="MF_02233">
    <property type="entry name" value="UbiV"/>
    <property type="match status" value="1"/>
</dbReference>
<protein>
    <recommendedName>
        <fullName evidence="1">Ubiquinone biosynthesis protein UbiV</fullName>
    </recommendedName>
</protein>
<keyword evidence="1" id="KW-0408">Iron</keyword>
<dbReference type="PANTHER" id="PTHR30217">
    <property type="entry name" value="PEPTIDASE U32 FAMILY"/>
    <property type="match status" value="1"/>
</dbReference>
<dbReference type="Pfam" id="PF01136">
    <property type="entry name" value="Peptidase_U32"/>
    <property type="match status" value="1"/>
</dbReference>
<dbReference type="InterPro" id="IPR043693">
    <property type="entry name" value="UbiV"/>
</dbReference>
<dbReference type="InterPro" id="IPR001539">
    <property type="entry name" value="Peptidase_U32"/>
</dbReference>
<dbReference type="NCBIfam" id="NF011991">
    <property type="entry name" value="PRK15447.1"/>
    <property type="match status" value="1"/>
</dbReference>
<comment type="caution">
    <text evidence="2">The sequence shown here is derived from an EMBL/GenBank/DDBJ whole genome shotgun (WGS) entry which is preliminary data.</text>
</comment>
<dbReference type="PANTHER" id="PTHR30217:SF11">
    <property type="entry name" value="UBIQUINONE BIOSYNTHESIS PROTEIN UBIV"/>
    <property type="match status" value="1"/>
</dbReference>
<accession>A0ABV7R8E5</accession>
<comment type="subunit">
    <text evidence="1">Forms a heterodimer with UbiU.</text>
</comment>
<comment type="similarity">
    <text evidence="1">Belongs to the peptidase U32 family. UbiV subfamily.</text>
</comment>
<feature type="binding site" evidence="1">
    <location>
        <position position="190"/>
    </location>
    <ligand>
        <name>[4Fe-4S] cluster</name>
        <dbReference type="ChEBI" id="CHEBI:49883"/>
    </ligand>
</feature>
<feature type="binding site" evidence="1">
    <location>
        <position position="42"/>
    </location>
    <ligand>
        <name>[4Fe-4S] cluster</name>
        <dbReference type="ChEBI" id="CHEBI:49883"/>
    </ligand>
</feature>
<dbReference type="Proteomes" id="UP001595721">
    <property type="component" value="Unassembled WGS sequence"/>
</dbReference>
<sequence length="312" mass="34004">MTAKLTLGPIAYHWSAEMRRDFYARIADEAPIDDVYLGEVICSKRAPFHEPDLTGIIERLQRGGKQVIISTLAEVMLKRERKATEDLAAMDSPEIEINNAAGLYARGGRPHRIGPFMNAYNEATIAWLASQGATHICLPTELPAGAIAIASEAARALGLAVEVQVFGRASLAVSARCYHARAHNRTKDNCQFVCEEDPDGMALRTRDDSPILRVNGIQTQSESYVDLLPEAEALTDCGVTHLRLMPQAVDMVAVAGLFRAGLDKTLSVAEAEARLSDLCGEVAFSNGFYYGTAGYRRMAANARNAEFEALRT</sequence>
<keyword evidence="1" id="KW-0411">Iron-sulfur</keyword>
<evidence type="ECO:0000313" key="2">
    <source>
        <dbReference type="EMBL" id="MFC3529173.1"/>
    </source>
</evidence>
<evidence type="ECO:0000256" key="1">
    <source>
        <dbReference type="HAMAP-Rule" id="MF_02233"/>
    </source>
</evidence>
<keyword evidence="1" id="KW-0004">4Fe-4S</keyword>
<organism evidence="2 3">
    <name type="scientific">Paracoccus mangrovi</name>
    <dbReference type="NCBI Taxonomy" id="1715645"/>
    <lineage>
        <taxon>Bacteria</taxon>
        <taxon>Pseudomonadati</taxon>
        <taxon>Pseudomonadota</taxon>
        <taxon>Alphaproteobacteria</taxon>
        <taxon>Rhodobacterales</taxon>
        <taxon>Paracoccaceae</taxon>
        <taxon>Paracoccus</taxon>
    </lineage>
</organism>
<evidence type="ECO:0000313" key="3">
    <source>
        <dbReference type="Proteomes" id="UP001595721"/>
    </source>
</evidence>
<comment type="pathway">
    <text evidence="1">Cofactor biosynthesis; ubiquinone biosynthesis.</text>
</comment>
<comment type="function">
    <text evidence="1">Required for O(2)-independent ubiquinone (coenzyme Q) biosynthesis. Together with UbiU, is essential for the C6-hydroxylation reaction in the oxygen-independent ubiquinone biosynthesis pathway.</text>
</comment>